<dbReference type="GO" id="GO:0042562">
    <property type="term" value="F:hormone binding"/>
    <property type="evidence" value="ECO:0007669"/>
    <property type="project" value="TreeGrafter"/>
</dbReference>
<dbReference type="InParanoid" id="G0NUG9"/>
<evidence type="ECO:0000313" key="15">
    <source>
        <dbReference type="Proteomes" id="UP000008068"/>
    </source>
</evidence>
<evidence type="ECO:0000256" key="10">
    <source>
        <dbReference type="ARBA" id="ARBA00023180"/>
    </source>
</evidence>
<dbReference type="InterPro" id="IPR018097">
    <property type="entry name" value="EGF_Ca-bd_CS"/>
</dbReference>
<evidence type="ECO:0000256" key="11">
    <source>
        <dbReference type="PROSITE-ProRule" id="PRU00076"/>
    </source>
</evidence>
<evidence type="ECO:0000256" key="4">
    <source>
        <dbReference type="ARBA" id="ARBA00022692"/>
    </source>
</evidence>
<dbReference type="eggNOG" id="KOG1215">
    <property type="taxonomic scope" value="Eukaryota"/>
</dbReference>
<reference evidence="15" key="1">
    <citation type="submission" date="2011-07" db="EMBL/GenBank/DDBJ databases">
        <authorList>
            <consortium name="Caenorhabditis brenneri Sequencing and Analysis Consortium"/>
            <person name="Wilson R.K."/>
        </authorList>
    </citation>
    <scope>NUCLEOTIDE SEQUENCE [LARGE SCALE GENOMIC DNA]</scope>
    <source>
        <strain evidence="15">PB2801</strain>
    </source>
</reference>
<dbReference type="OMA" id="FETECNT"/>
<evidence type="ECO:0000256" key="2">
    <source>
        <dbReference type="ARBA" id="ARBA00004308"/>
    </source>
</evidence>
<dbReference type="InterPro" id="IPR002172">
    <property type="entry name" value="LDrepeatLR_classA_rpt"/>
</dbReference>
<name>G0NUG9_CAEBE</name>
<keyword evidence="15" id="KW-1185">Reference proteome</keyword>
<sequence length="448" mass="50779">MKDCRNGADEADCEPNDCPDGQMLCDSGECMPAAYKCDGHDDCHDKSDEKYCGHISFSLSENSSFNFGDPDYYKNEGGYDKNGCLPGFGMCGTPQVCIPNRSFCDGTQDCSYYLDEKNCTPGGPGGEKDWLSKYTKIPCENMFACKKKYSFDDQVCVNQEEVCNGKKGCPWGDDESEKCSECSTKQCEHQCKNTTTGAKCECNKGYRLDSDGVSCVELDECTLPERACHHFCENTFGSFRCSCAKGYQLKADGKTCELSDVSEGFLLLTKFDEIQRRPLEDVTETKFSTVYKNPEGQHIKAFDYSRRDNKFFMSLESRGAETEKLVVEHNGTLRVLCENAAMKKYKHLAVDWIGNNLFFQEEEVYQNEGKHLSKNFISVCTMDGRFYRRLIELEDGLNVKGFAIHPMRGLLFWHDSFDAIDIKKRYPYRIMMANMDGSQVRDITVLIS</sequence>
<dbReference type="GO" id="GO:0005509">
    <property type="term" value="F:calcium ion binding"/>
    <property type="evidence" value="ECO:0007669"/>
    <property type="project" value="InterPro"/>
</dbReference>
<dbReference type="PANTHER" id="PTHR22722:SF14">
    <property type="entry name" value="MEGALIN, ISOFORM A"/>
    <property type="match status" value="1"/>
</dbReference>
<dbReference type="EMBL" id="GL379950">
    <property type="protein sequence ID" value="EGT37789.1"/>
    <property type="molecule type" value="Genomic_DNA"/>
</dbReference>
<evidence type="ECO:0000256" key="3">
    <source>
        <dbReference type="ARBA" id="ARBA00022536"/>
    </source>
</evidence>
<proteinExistence type="predicted"/>
<dbReference type="InterPro" id="IPR011042">
    <property type="entry name" value="6-blade_b-propeller_TolB-like"/>
</dbReference>
<feature type="disulfide bond" evidence="12">
    <location>
        <begin position="18"/>
        <end position="30"/>
    </location>
</feature>
<dbReference type="Pfam" id="PF00057">
    <property type="entry name" value="Ldl_recept_a"/>
    <property type="match status" value="2"/>
</dbReference>
<dbReference type="InterPro" id="IPR036055">
    <property type="entry name" value="LDL_receptor-like_sf"/>
</dbReference>
<evidence type="ECO:0000256" key="8">
    <source>
        <dbReference type="ARBA" id="ARBA00023157"/>
    </source>
</evidence>
<dbReference type="AlphaFoldDB" id="G0NUG9"/>
<dbReference type="PRINTS" id="PR00261">
    <property type="entry name" value="LDLRECEPTOR"/>
</dbReference>
<dbReference type="HOGENOM" id="CLU_611423_0_0_1"/>
<dbReference type="SUPFAM" id="SSF57196">
    <property type="entry name" value="EGF/Laminin"/>
    <property type="match status" value="2"/>
</dbReference>
<dbReference type="InterPro" id="IPR049883">
    <property type="entry name" value="NOTCH1_EGF-like"/>
</dbReference>
<dbReference type="PROSITE" id="PS01186">
    <property type="entry name" value="EGF_2"/>
    <property type="match status" value="1"/>
</dbReference>
<feature type="disulfide bond" evidence="12">
    <location>
        <begin position="25"/>
        <end position="43"/>
    </location>
</feature>
<dbReference type="SUPFAM" id="SSF57424">
    <property type="entry name" value="LDL receptor-like module"/>
    <property type="match status" value="2"/>
</dbReference>
<dbReference type="GO" id="GO:0016324">
    <property type="term" value="C:apical plasma membrane"/>
    <property type="evidence" value="ECO:0007669"/>
    <property type="project" value="TreeGrafter"/>
</dbReference>
<dbReference type="PROSITE" id="PS00010">
    <property type="entry name" value="ASX_HYDROXYL"/>
    <property type="match status" value="1"/>
</dbReference>
<organism evidence="15">
    <name type="scientific">Caenorhabditis brenneri</name>
    <name type="common">Nematode worm</name>
    <dbReference type="NCBI Taxonomy" id="135651"/>
    <lineage>
        <taxon>Eukaryota</taxon>
        <taxon>Metazoa</taxon>
        <taxon>Ecdysozoa</taxon>
        <taxon>Nematoda</taxon>
        <taxon>Chromadorea</taxon>
        <taxon>Rhabditida</taxon>
        <taxon>Rhabditina</taxon>
        <taxon>Rhabditomorpha</taxon>
        <taxon>Rhabditoidea</taxon>
        <taxon>Rhabditidae</taxon>
        <taxon>Peloderinae</taxon>
        <taxon>Caenorhabditis</taxon>
    </lineage>
</organism>
<keyword evidence="10" id="KW-0325">Glycoprotein</keyword>
<evidence type="ECO:0000259" key="13">
    <source>
        <dbReference type="PROSITE" id="PS50026"/>
    </source>
</evidence>
<dbReference type="GO" id="GO:0012505">
    <property type="term" value="C:endomembrane system"/>
    <property type="evidence" value="ECO:0007669"/>
    <property type="project" value="UniProtKB-SubCell"/>
</dbReference>
<dbReference type="SMART" id="SM00192">
    <property type="entry name" value="LDLa"/>
    <property type="match status" value="3"/>
</dbReference>
<dbReference type="SUPFAM" id="SSF63825">
    <property type="entry name" value="YWTD domain"/>
    <property type="match status" value="1"/>
</dbReference>
<dbReference type="GO" id="GO:0043235">
    <property type="term" value="C:receptor complex"/>
    <property type="evidence" value="ECO:0007669"/>
    <property type="project" value="TreeGrafter"/>
</dbReference>
<evidence type="ECO:0000256" key="6">
    <source>
        <dbReference type="ARBA" id="ARBA00022989"/>
    </source>
</evidence>
<dbReference type="InterPro" id="IPR051221">
    <property type="entry name" value="LDLR-related"/>
</dbReference>
<dbReference type="STRING" id="135651.G0NUG9"/>
<dbReference type="SMART" id="SM00179">
    <property type="entry name" value="EGF_CA"/>
    <property type="match status" value="2"/>
</dbReference>
<comment type="caution">
    <text evidence="11">Lacks conserved residue(s) required for the propagation of feature annotation.</text>
</comment>
<dbReference type="InterPro" id="IPR000742">
    <property type="entry name" value="EGF"/>
</dbReference>
<dbReference type="FunFam" id="2.10.25.10:FF:000010">
    <property type="entry name" value="Pro-epidermal growth factor"/>
    <property type="match status" value="1"/>
</dbReference>
<dbReference type="InterPro" id="IPR023415">
    <property type="entry name" value="LDLR_class-A_CS"/>
</dbReference>
<keyword evidence="3 11" id="KW-0245">EGF-like domain</keyword>
<dbReference type="PROSITE" id="PS50068">
    <property type="entry name" value="LDLRA_2"/>
    <property type="match status" value="3"/>
</dbReference>
<dbReference type="Gene3D" id="4.10.400.10">
    <property type="entry name" value="Low-density Lipoprotein Receptor"/>
    <property type="match status" value="2"/>
</dbReference>
<gene>
    <name evidence="14" type="ORF">CAEBREN_22257</name>
</gene>
<dbReference type="CDD" id="cd00112">
    <property type="entry name" value="LDLa"/>
    <property type="match status" value="2"/>
</dbReference>
<keyword evidence="9" id="KW-0675">Receptor</keyword>
<dbReference type="GO" id="GO:0006898">
    <property type="term" value="P:receptor-mediated endocytosis"/>
    <property type="evidence" value="ECO:0007669"/>
    <property type="project" value="TreeGrafter"/>
</dbReference>
<keyword evidence="6" id="KW-1133">Transmembrane helix</keyword>
<evidence type="ECO:0000256" key="5">
    <source>
        <dbReference type="ARBA" id="ARBA00022737"/>
    </source>
</evidence>
<keyword evidence="5" id="KW-0677">Repeat</keyword>
<evidence type="ECO:0000256" key="7">
    <source>
        <dbReference type="ARBA" id="ARBA00023136"/>
    </source>
</evidence>
<evidence type="ECO:0000256" key="12">
    <source>
        <dbReference type="PROSITE-ProRule" id="PRU00124"/>
    </source>
</evidence>
<accession>G0NUG9</accession>
<feature type="domain" description="EGF-like" evidence="13">
    <location>
        <begin position="217"/>
        <end position="257"/>
    </location>
</feature>
<dbReference type="Pfam" id="PF07645">
    <property type="entry name" value="EGF_CA"/>
    <property type="match status" value="1"/>
</dbReference>
<evidence type="ECO:0000256" key="9">
    <source>
        <dbReference type="ARBA" id="ARBA00023170"/>
    </source>
</evidence>
<feature type="disulfide bond" evidence="12">
    <location>
        <begin position="37"/>
        <end position="52"/>
    </location>
</feature>
<dbReference type="PROSITE" id="PS50026">
    <property type="entry name" value="EGF_3"/>
    <property type="match status" value="1"/>
</dbReference>
<dbReference type="PROSITE" id="PS01187">
    <property type="entry name" value="EGF_CA"/>
    <property type="match status" value="1"/>
</dbReference>
<dbReference type="InterPro" id="IPR001881">
    <property type="entry name" value="EGF-like_Ca-bd_dom"/>
</dbReference>
<evidence type="ECO:0000256" key="1">
    <source>
        <dbReference type="ARBA" id="ARBA00004167"/>
    </source>
</evidence>
<keyword evidence="7" id="KW-0472">Membrane</keyword>
<dbReference type="Gene3D" id="2.120.10.30">
    <property type="entry name" value="TolB, C-terminal domain"/>
    <property type="match status" value="1"/>
</dbReference>
<keyword evidence="4" id="KW-0812">Transmembrane</keyword>
<keyword evidence="8 12" id="KW-1015">Disulfide bond</keyword>
<protein>
    <recommendedName>
        <fullName evidence="13">EGF-like domain-containing protein</fullName>
    </recommendedName>
</protein>
<dbReference type="Proteomes" id="UP000008068">
    <property type="component" value="Unassembled WGS sequence"/>
</dbReference>
<dbReference type="SMART" id="SM00181">
    <property type="entry name" value="EGF"/>
    <property type="match status" value="2"/>
</dbReference>
<dbReference type="Gene3D" id="2.10.25.10">
    <property type="entry name" value="Laminin"/>
    <property type="match status" value="2"/>
</dbReference>
<comment type="subcellular location">
    <subcellularLocation>
        <location evidence="2">Endomembrane system</location>
    </subcellularLocation>
    <subcellularLocation>
        <location evidence="1">Membrane</location>
        <topology evidence="1">Single-pass membrane protein</topology>
    </subcellularLocation>
</comment>
<evidence type="ECO:0000313" key="14">
    <source>
        <dbReference type="EMBL" id="EGT37789.1"/>
    </source>
</evidence>
<dbReference type="PROSITE" id="PS01209">
    <property type="entry name" value="LDLRA_1"/>
    <property type="match status" value="1"/>
</dbReference>
<dbReference type="InterPro" id="IPR000152">
    <property type="entry name" value="EGF-type_Asp/Asn_hydroxyl_site"/>
</dbReference>
<feature type="disulfide bond" evidence="12">
    <location>
        <begin position="104"/>
        <end position="119"/>
    </location>
</feature>
<dbReference type="PANTHER" id="PTHR22722">
    <property type="entry name" value="LOW-DENSITY LIPOPROTEIN RECEPTOR-RELATED PROTEIN 2-RELATED"/>
    <property type="match status" value="1"/>
</dbReference>
<dbReference type="OrthoDB" id="9990982at2759"/>